<organism evidence="1 2">
    <name type="scientific">candidate division WS6 bacterium GW2011_GWF1_35_23</name>
    <dbReference type="NCBI Taxonomy" id="1619097"/>
    <lineage>
        <taxon>Bacteria</taxon>
        <taxon>Candidatus Dojkabacteria</taxon>
    </lineage>
</organism>
<accession>A0A0G0C7G5</accession>
<dbReference type="EMBL" id="LBQH01000014">
    <property type="protein sequence ID" value="KKP77659.1"/>
    <property type="molecule type" value="Genomic_DNA"/>
</dbReference>
<proteinExistence type="predicted"/>
<protein>
    <submittedName>
        <fullName evidence="1">Thymidylate synthase complementing protein</fullName>
    </submittedName>
</protein>
<evidence type="ECO:0000313" key="2">
    <source>
        <dbReference type="Proteomes" id="UP000034816"/>
    </source>
</evidence>
<dbReference type="AlphaFoldDB" id="A0A0G0C7G5"/>
<name>A0A0G0C7G5_9BACT</name>
<reference evidence="1 2" key="1">
    <citation type="journal article" date="2015" name="Nature">
        <title>rRNA introns, odd ribosomes, and small enigmatic genomes across a large radiation of phyla.</title>
        <authorList>
            <person name="Brown C.T."/>
            <person name="Hug L.A."/>
            <person name="Thomas B.C."/>
            <person name="Sharon I."/>
            <person name="Castelle C.J."/>
            <person name="Singh A."/>
            <person name="Wilkins M.J."/>
            <person name="Williams K.H."/>
            <person name="Banfield J.F."/>
        </authorList>
    </citation>
    <scope>NUCLEOTIDE SEQUENCE [LARGE SCALE GENOMIC DNA]</scope>
</reference>
<evidence type="ECO:0000313" key="1">
    <source>
        <dbReference type="EMBL" id="KKP77659.1"/>
    </source>
</evidence>
<gene>
    <name evidence="1" type="ORF">UR73_C0014G0011</name>
</gene>
<comment type="caution">
    <text evidence="1">The sequence shown here is derived from an EMBL/GenBank/DDBJ whole genome shotgun (WGS) entry which is preliminary data.</text>
</comment>
<sequence length="99" mass="11297">MKLSYRKDLNIATIKSESDWNKFKVQTLLQNPTQKQPSINAYLGARYSRSCDSITDIASEIMESGADAAEKLEMGMVTSQLEIWQSFSSVWKISQCIRR</sequence>
<dbReference type="Proteomes" id="UP000034816">
    <property type="component" value="Unassembled WGS sequence"/>
</dbReference>